<dbReference type="GO" id="GO:0005759">
    <property type="term" value="C:mitochondrial matrix"/>
    <property type="evidence" value="ECO:0007669"/>
    <property type="project" value="UniProtKB-SubCell"/>
</dbReference>
<protein>
    <recommendedName>
        <fullName evidence="11">glutaryl-CoA dehydrogenase (ETF)</fullName>
        <ecNumber evidence="11">1.3.8.6</ecNumber>
    </recommendedName>
</protein>
<keyword evidence="4" id="KW-0285">Flavoprotein</keyword>
<gene>
    <name evidence="16" type="ORF">METZ01_LOCUS187821</name>
</gene>
<dbReference type="PANTHER" id="PTHR42807:SF1">
    <property type="entry name" value="GLUTARYL-COA DEHYDROGENASE, MITOCHONDRIAL"/>
    <property type="match status" value="1"/>
</dbReference>
<evidence type="ECO:0000313" key="16">
    <source>
        <dbReference type="EMBL" id="SVB34967.1"/>
    </source>
</evidence>
<comment type="cofactor">
    <cofactor evidence="1">
        <name>FAD</name>
        <dbReference type="ChEBI" id="CHEBI:57692"/>
    </cofactor>
</comment>
<evidence type="ECO:0000256" key="7">
    <source>
        <dbReference type="ARBA" id="ARBA00023002"/>
    </source>
</evidence>
<comment type="catalytic activity">
    <reaction evidence="12">
        <text>glutaryl-CoA + oxidized [electron-transfer flavoprotein] + 2 H(+) = (2E)-butenoyl-CoA + reduced [electron-transfer flavoprotein] + CO2</text>
        <dbReference type="Rhea" id="RHEA:13389"/>
        <dbReference type="Rhea" id="RHEA-COMP:10685"/>
        <dbReference type="Rhea" id="RHEA-COMP:10686"/>
        <dbReference type="ChEBI" id="CHEBI:15378"/>
        <dbReference type="ChEBI" id="CHEBI:16526"/>
        <dbReference type="ChEBI" id="CHEBI:57332"/>
        <dbReference type="ChEBI" id="CHEBI:57378"/>
        <dbReference type="ChEBI" id="CHEBI:57692"/>
        <dbReference type="ChEBI" id="CHEBI:58307"/>
        <dbReference type="EC" id="1.3.8.6"/>
    </reaction>
</comment>
<comment type="pathway">
    <text evidence="10">Amino-acid metabolism; tryptophan metabolism.</text>
</comment>
<dbReference type="Gene3D" id="2.40.110.10">
    <property type="entry name" value="Butyryl-CoA Dehydrogenase, subunit A, domain 2"/>
    <property type="match status" value="1"/>
</dbReference>
<evidence type="ECO:0000256" key="11">
    <source>
        <dbReference type="ARBA" id="ARBA00039033"/>
    </source>
</evidence>
<dbReference type="SUPFAM" id="SSF56645">
    <property type="entry name" value="Acyl-CoA dehydrogenase NM domain-like"/>
    <property type="match status" value="1"/>
</dbReference>
<dbReference type="PROSITE" id="PS00073">
    <property type="entry name" value="ACYL_COA_DH_2"/>
    <property type="match status" value="1"/>
</dbReference>
<dbReference type="InterPro" id="IPR046373">
    <property type="entry name" value="Acyl-CoA_Oxase/DH_mid-dom_sf"/>
</dbReference>
<dbReference type="InterPro" id="IPR052033">
    <property type="entry name" value="Glutaryl-CoA_DH_mitochondrial"/>
</dbReference>
<dbReference type="InterPro" id="IPR006091">
    <property type="entry name" value="Acyl-CoA_Oxase/DH_mid-dom"/>
</dbReference>
<comment type="subcellular location">
    <subcellularLocation>
        <location evidence="2">Mitochondrion matrix</location>
    </subcellularLocation>
</comment>
<evidence type="ECO:0000256" key="9">
    <source>
        <dbReference type="ARBA" id="ARBA00037899"/>
    </source>
</evidence>
<feature type="non-terminal residue" evidence="16">
    <location>
        <position position="360"/>
    </location>
</feature>
<evidence type="ECO:0000256" key="2">
    <source>
        <dbReference type="ARBA" id="ARBA00004305"/>
    </source>
</evidence>
<dbReference type="GO" id="GO:0004361">
    <property type="term" value="F:glutaryl-CoA dehydrogenase activity"/>
    <property type="evidence" value="ECO:0007669"/>
    <property type="project" value="UniProtKB-EC"/>
</dbReference>
<proteinExistence type="inferred from homology"/>
<dbReference type="InterPro" id="IPR013786">
    <property type="entry name" value="AcylCoA_DH/ox_N"/>
</dbReference>
<dbReference type="Pfam" id="PF02770">
    <property type="entry name" value="Acyl-CoA_dh_M"/>
    <property type="match status" value="1"/>
</dbReference>
<keyword evidence="6" id="KW-0809">Transit peptide</keyword>
<comment type="similarity">
    <text evidence="3">Belongs to the acyl-CoA dehydrogenase family.</text>
</comment>
<feature type="domain" description="Acyl-CoA dehydrogenase/oxidase N-terminal" evidence="15">
    <location>
        <begin position="17"/>
        <end position="128"/>
    </location>
</feature>
<dbReference type="GO" id="GO:0046949">
    <property type="term" value="P:fatty-acyl-CoA biosynthetic process"/>
    <property type="evidence" value="ECO:0007669"/>
    <property type="project" value="TreeGrafter"/>
</dbReference>
<evidence type="ECO:0000256" key="12">
    <source>
        <dbReference type="ARBA" id="ARBA00049493"/>
    </source>
</evidence>
<comment type="pathway">
    <text evidence="9">Amino-acid metabolism; lysine degradation.</text>
</comment>
<dbReference type="Gene3D" id="1.10.540.10">
    <property type="entry name" value="Acyl-CoA dehydrogenase/oxidase, N-terminal domain"/>
    <property type="match status" value="1"/>
</dbReference>
<evidence type="ECO:0000256" key="3">
    <source>
        <dbReference type="ARBA" id="ARBA00009347"/>
    </source>
</evidence>
<keyword evidence="5" id="KW-0274">FAD</keyword>
<dbReference type="SUPFAM" id="SSF47203">
    <property type="entry name" value="Acyl-CoA dehydrogenase C-terminal domain-like"/>
    <property type="match status" value="1"/>
</dbReference>
<organism evidence="16">
    <name type="scientific">marine metagenome</name>
    <dbReference type="NCBI Taxonomy" id="408172"/>
    <lineage>
        <taxon>unclassified sequences</taxon>
        <taxon>metagenomes</taxon>
        <taxon>ecological metagenomes</taxon>
    </lineage>
</organism>
<dbReference type="InterPro" id="IPR006089">
    <property type="entry name" value="Acyl-CoA_DH_CS"/>
</dbReference>
<dbReference type="EC" id="1.3.8.6" evidence="11"/>
<reference evidence="16" key="1">
    <citation type="submission" date="2018-05" db="EMBL/GenBank/DDBJ databases">
        <authorList>
            <person name="Lanie J.A."/>
            <person name="Ng W.-L."/>
            <person name="Kazmierczak K.M."/>
            <person name="Andrzejewski T.M."/>
            <person name="Davidsen T.M."/>
            <person name="Wayne K.J."/>
            <person name="Tettelin H."/>
            <person name="Glass J.I."/>
            <person name="Rusch D."/>
            <person name="Podicherti R."/>
            <person name="Tsui H.-C.T."/>
            <person name="Winkler M.E."/>
        </authorList>
    </citation>
    <scope>NUCLEOTIDE SEQUENCE</scope>
</reference>
<evidence type="ECO:0000256" key="6">
    <source>
        <dbReference type="ARBA" id="ARBA00022946"/>
    </source>
</evidence>
<feature type="domain" description="Acyl-CoA dehydrogenase/oxidase C-terminal" evidence="13">
    <location>
        <begin position="234"/>
        <end position="357"/>
    </location>
</feature>
<dbReference type="PANTHER" id="PTHR42807">
    <property type="entry name" value="GLUTARYL-COA DEHYDROGENASE, MITOCHONDRIAL"/>
    <property type="match status" value="1"/>
</dbReference>
<evidence type="ECO:0000256" key="5">
    <source>
        <dbReference type="ARBA" id="ARBA00022827"/>
    </source>
</evidence>
<dbReference type="PROSITE" id="PS00072">
    <property type="entry name" value="ACYL_COA_DH_1"/>
    <property type="match status" value="1"/>
</dbReference>
<evidence type="ECO:0000256" key="1">
    <source>
        <dbReference type="ARBA" id="ARBA00001974"/>
    </source>
</evidence>
<sequence>MAAFEGVDYYALDGLLSDEQKLVRDTVREFVNDKILPVIDEHQREGTFPVEALPGMAAMGLLGANLEGYGLPGLDNISYGLILQELERGDSGLRSFVSVQGALCMYPIWRYGSEAQKQQWLPAMGSGDVIACFGLTEPDAGSDPGAMRTCAELDGGEWVLNGVKYWITNGTIAQLAIVWAKTDKGIRGFLVPTDAPGFSANKVTGKYSLRVSDTAELVLQDCRISADNVLPNAEGLKGPLTCLNQARYGIAWGAVGAAMACYDEALRYAKNRIAFGRPIAATQLMQELLVECVTEITKAQLMCLRLGQLKEAGTVTPQQVSMAKRNNVVMALNTARTCREILGGNGILDDYQSFRHMVNL</sequence>
<evidence type="ECO:0000259" key="15">
    <source>
        <dbReference type="Pfam" id="PF02771"/>
    </source>
</evidence>
<dbReference type="InterPro" id="IPR009075">
    <property type="entry name" value="AcylCo_DH/oxidase_C"/>
</dbReference>
<accession>A0A382DBE4</accession>
<feature type="domain" description="Acyl-CoA oxidase/dehydrogenase middle" evidence="14">
    <location>
        <begin position="132"/>
        <end position="222"/>
    </location>
</feature>
<evidence type="ECO:0000259" key="13">
    <source>
        <dbReference type="Pfam" id="PF00441"/>
    </source>
</evidence>
<dbReference type="EMBL" id="UINC01038242">
    <property type="protein sequence ID" value="SVB34967.1"/>
    <property type="molecule type" value="Genomic_DNA"/>
</dbReference>
<dbReference type="Pfam" id="PF02771">
    <property type="entry name" value="Acyl-CoA_dh_N"/>
    <property type="match status" value="1"/>
</dbReference>
<dbReference type="AlphaFoldDB" id="A0A382DBE4"/>
<dbReference type="InterPro" id="IPR009100">
    <property type="entry name" value="AcylCoA_DH/oxidase_NM_dom_sf"/>
</dbReference>
<evidence type="ECO:0000256" key="4">
    <source>
        <dbReference type="ARBA" id="ARBA00022630"/>
    </source>
</evidence>
<evidence type="ECO:0000256" key="8">
    <source>
        <dbReference type="ARBA" id="ARBA00023128"/>
    </source>
</evidence>
<dbReference type="InterPro" id="IPR037069">
    <property type="entry name" value="AcylCoA_DH/ox_N_sf"/>
</dbReference>
<keyword evidence="7" id="KW-0560">Oxidoreductase</keyword>
<dbReference type="InterPro" id="IPR036250">
    <property type="entry name" value="AcylCo_DH-like_C"/>
</dbReference>
<keyword evidence="8" id="KW-0496">Mitochondrion</keyword>
<name>A0A382DBE4_9ZZZZ</name>
<dbReference type="GO" id="GO:0033539">
    <property type="term" value="P:fatty acid beta-oxidation using acyl-CoA dehydrogenase"/>
    <property type="evidence" value="ECO:0007669"/>
    <property type="project" value="TreeGrafter"/>
</dbReference>
<evidence type="ECO:0000256" key="10">
    <source>
        <dbReference type="ARBA" id="ARBA00037927"/>
    </source>
</evidence>
<dbReference type="Gene3D" id="1.20.140.10">
    <property type="entry name" value="Butyryl-CoA Dehydrogenase, subunit A, domain 3"/>
    <property type="match status" value="1"/>
</dbReference>
<dbReference type="Pfam" id="PF00441">
    <property type="entry name" value="Acyl-CoA_dh_1"/>
    <property type="match status" value="1"/>
</dbReference>
<dbReference type="GO" id="GO:0050660">
    <property type="term" value="F:flavin adenine dinucleotide binding"/>
    <property type="evidence" value="ECO:0007669"/>
    <property type="project" value="InterPro"/>
</dbReference>
<dbReference type="GO" id="GO:0000062">
    <property type="term" value="F:fatty-acyl-CoA binding"/>
    <property type="evidence" value="ECO:0007669"/>
    <property type="project" value="TreeGrafter"/>
</dbReference>
<evidence type="ECO:0000259" key="14">
    <source>
        <dbReference type="Pfam" id="PF02770"/>
    </source>
</evidence>
<dbReference type="FunFam" id="1.10.540.10:FF:000026">
    <property type="entry name" value="Acyl-CoA dehydrogenase medium chain"/>
    <property type="match status" value="1"/>
</dbReference>